<reference evidence="3 4" key="1">
    <citation type="submission" date="2022-04" db="EMBL/GenBank/DDBJ databases">
        <title>Streptomyces sp. nov. LCR6-01 isolated from Lichen of Dirinaria sp.</title>
        <authorList>
            <person name="Kanchanasin P."/>
            <person name="Tanasupawat S."/>
            <person name="Phongsopitanun W."/>
        </authorList>
    </citation>
    <scope>NUCLEOTIDE SEQUENCE [LARGE SCALE GENOMIC DNA]</scope>
    <source>
        <strain evidence="3 4">LCR6-01</strain>
    </source>
</reference>
<keyword evidence="4" id="KW-1185">Reference proteome</keyword>
<proteinExistence type="predicted"/>
<name>A0ABT0IH35_9ACTN</name>
<dbReference type="InterPro" id="IPR011335">
    <property type="entry name" value="Restrct_endonuc-II-like"/>
</dbReference>
<dbReference type="InterPro" id="IPR012296">
    <property type="entry name" value="Nuclease_put_TT1808"/>
</dbReference>
<evidence type="ECO:0000313" key="4">
    <source>
        <dbReference type="Proteomes" id="UP001522868"/>
    </source>
</evidence>
<dbReference type="Gene3D" id="3.90.1570.10">
    <property type="entry name" value="tt1808, chain A"/>
    <property type="match status" value="1"/>
</dbReference>
<dbReference type="InterPro" id="IPR008538">
    <property type="entry name" value="Uma2"/>
</dbReference>
<dbReference type="GO" id="GO:0004519">
    <property type="term" value="F:endonuclease activity"/>
    <property type="evidence" value="ECO:0007669"/>
    <property type="project" value="UniProtKB-KW"/>
</dbReference>
<feature type="region of interest" description="Disordered" evidence="1">
    <location>
        <begin position="1"/>
        <end position="21"/>
    </location>
</feature>
<dbReference type="CDD" id="cd06260">
    <property type="entry name" value="DUF820-like"/>
    <property type="match status" value="1"/>
</dbReference>
<gene>
    <name evidence="3" type="ORF">M1O15_24925</name>
</gene>
<sequence>MAEAHAVGTAGEPYAWDGDESDEDEDYRALLDRLRERVPCLLTGEAFEVFTAVAPEGWRVELLEGVIHLWPLMDGNHAVILARIADQVADQRRGLNCYRRLGLLLPAGPVPGEPEPAAGRAEPDIVVAHRRSFCNEDLYQDPAAVLLVGEVTSAATAFNDRVRKSRCYARAGIPVYLLIDRDARHIVLCTEPSGPTGGDDDYRRKATYKFGETIPLPEPLGFDLDTAEFP</sequence>
<dbReference type="SUPFAM" id="SSF52980">
    <property type="entry name" value="Restriction endonuclease-like"/>
    <property type="match status" value="1"/>
</dbReference>
<keyword evidence="3" id="KW-0255">Endonuclease</keyword>
<protein>
    <submittedName>
        <fullName evidence="3">Uma2 family endonuclease</fullName>
    </submittedName>
</protein>
<dbReference type="Proteomes" id="UP001522868">
    <property type="component" value="Unassembled WGS sequence"/>
</dbReference>
<evidence type="ECO:0000256" key="1">
    <source>
        <dbReference type="SAM" id="MobiDB-lite"/>
    </source>
</evidence>
<dbReference type="RefSeq" id="WP_248636396.1">
    <property type="nucleotide sequence ID" value="NZ_JALPTH010000028.1"/>
</dbReference>
<dbReference type="EMBL" id="JALPTH010000028">
    <property type="protein sequence ID" value="MCK8680580.1"/>
    <property type="molecule type" value="Genomic_DNA"/>
</dbReference>
<dbReference type="PANTHER" id="PTHR35400:SF3">
    <property type="entry name" value="SLL1072 PROTEIN"/>
    <property type="match status" value="1"/>
</dbReference>
<evidence type="ECO:0000313" key="3">
    <source>
        <dbReference type="EMBL" id="MCK8680580.1"/>
    </source>
</evidence>
<accession>A0ABT0IH35</accession>
<comment type="caution">
    <text evidence="3">The sequence shown here is derived from an EMBL/GenBank/DDBJ whole genome shotgun (WGS) entry which is preliminary data.</text>
</comment>
<organism evidence="3 4">
    <name type="scientific">Streptomyces lichenis</name>
    <dbReference type="NCBI Taxonomy" id="2306967"/>
    <lineage>
        <taxon>Bacteria</taxon>
        <taxon>Bacillati</taxon>
        <taxon>Actinomycetota</taxon>
        <taxon>Actinomycetes</taxon>
        <taxon>Kitasatosporales</taxon>
        <taxon>Streptomycetaceae</taxon>
        <taxon>Streptomyces</taxon>
    </lineage>
</organism>
<dbReference type="Pfam" id="PF05685">
    <property type="entry name" value="Uma2"/>
    <property type="match status" value="1"/>
</dbReference>
<evidence type="ECO:0000259" key="2">
    <source>
        <dbReference type="Pfam" id="PF05685"/>
    </source>
</evidence>
<feature type="domain" description="Putative restriction endonuclease" evidence="2">
    <location>
        <begin position="52"/>
        <end position="226"/>
    </location>
</feature>
<keyword evidence="3" id="KW-0540">Nuclease</keyword>
<keyword evidence="3" id="KW-0378">Hydrolase</keyword>
<dbReference type="PANTHER" id="PTHR35400">
    <property type="entry name" value="SLR1083 PROTEIN"/>
    <property type="match status" value="1"/>
</dbReference>